<organism evidence="2 3">
    <name type="scientific">Methanosarcina barkeri CM1</name>
    <dbReference type="NCBI Taxonomy" id="796385"/>
    <lineage>
        <taxon>Archaea</taxon>
        <taxon>Methanobacteriati</taxon>
        <taxon>Methanobacteriota</taxon>
        <taxon>Stenosarchaea group</taxon>
        <taxon>Methanomicrobia</taxon>
        <taxon>Methanosarcinales</taxon>
        <taxon>Methanosarcinaceae</taxon>
        <taxon>Methanosarcina</taxon>
    </lineage>
</organism>
<dbReference type="PATRIC" id="fig|796385.3.peg.3916"/>
<name>A0A0G3CDW2_METBA</name>
<proteinExistence type="predicted"/>
<dbReference type="InterPro" id="IPR003615">
    <property type="entry name" value="HNH_nuc"/>
</dbReference>
<gene>
    <name evidence="2" type="ORF">MCM1_3212</name>
</gene>
<dbReference type="Proteomes" id="UP000035331">
    <property type="component" value="Chromosome"/>
</dbReference>
<dbReference type="GO" id="GO:0003676">
    <property type="term" value="F:nucleic acid binding"/>
    <property type="evidence" value="ECO:0007669"/>
    <property type="project" value="InterPro"/>
</dbReference>
<evidence type="ECO:0000313" key="3">
    <source>
        <dbReference type="Proteomes" id="UP000035331"/>
    </source>
</evidence>
<keyword evidence="2" id="KW-0540">Nuclease</keyword>
<reference evidence="2 3" key="2">
    <citation type="journal article" date="2015" name="Stand. Genomic Sci.">
        <title>The complete genome sequence of the rumen methanogen Methanosarcina barkeri CM1.</title>
        <authorList>
            <person name="Lambie S.C."/>
            <person name="Kelly W.J."/>
            <person name="Leahy S.C."/>
            <person name="Li D."/>
            <person name="Reilly K."/>
            <person name="McAllister T.A."/>
            <person name="Valle E.R."/>
            <person name="Attwood G.T."/>
            <person name="Altermann E."/>
        </authorList>
    </citation>
    <scope>NUCLEOTIDE SEQUENCE [LARGE SCALE GENOMIC DNA]</scope>
    <source>
        <strain evidence="2 3">CM1</strain>
    </source>
</reference>
<keyword evidence="2" id="KW-0378">Hydrolase</keyword>
<dbReference type="CDD" id="cd00085">
    <property type="entry name" value="HNHc"/>
    <property type="match status" value="1"/>
</dbReference>
<dbReference type="GO" id="GO:0004519">
    <property type="term" value="F:endonuclease activity"/>
    <property type="evidence" value="ECO:0007669"/>
    <property type="project" value="UniProtKB-KW"/>
</dbReference>
<accession>A0A0G3CDW2</accession>
<dbReference type="InterPro" id="IPR002711">
    <property type="entry name" value="HNH"/>
</dbReference>
<dbReference type="Pfam" id="PF01844">
    <property type="entry name" value="HNH"/>
    <property type="match status" value="1"/>
</dbReference>
<feature type="domain" description="HNH" evidence="1">
    <location>
        <begin position="191"/>
        <end position="246"/>
    </location>
</feature>
<dbReference type="Gene3D" id="1.10.30.50">
    <property type="match status" value="1"/>
</dbReference>
<keyword evidence="2" id="KW-0255">Endonuclease</keyword>
<evidence type="ECO:0000259" key="1">
    <source>
        <dbReference type="Pfam" id="PF01844"/>
    </source>
</evidence>
<sequence>MVCMGIHRDNLDISAEIWFELLTDSSVFKDNDIALMKALYNCKGCRETASKLALILGVSRYSVLNLQIGRLGKRIINKLPTVKFPTNKDGNIRYWLIPFWSEDAEKKGQYYWELRPELKRAIEKFLNEDKINIPRLIVPTNSEPEIQIAQEIADKDISNLYEGVKKQITVNAYERNPKARQLCLQKYGFKCCVCGFDFEEVYGEIGIGYIEVHHLTPLNEINKEYKVDPDNDLRPVCPNCHSMLHKANISIEQLRDTLRK</sequence>
<dbReference type="GO" id="GO:0008270">
    <property type="term" value="F:zinc ion binding"/>
    <property type="evidence" value="ECO:0007669"/>
    <property type="project" value="InterPro"/>
</dbReference>
<evidence type="ECO:0000313" key="2">
    <source>
        <dbReference type="EMBL" id="AKJ40199.1"/>
    </source>
</evidence>
<dbReference type="AlphaFoldDB" id="A0A0G3CDW2"/>
<dbReference type="EMBL" id="CP008746">
    <property type="protein sequence ID" value="AKJ40199.1"/>
    <property type="molecule type" value="Genomic_DNA"/>
</dbReference>
<reference evidence="3" key="1">
    <citation type="submission" date="2014-06" db="EMBL/GenBank/DDBJ databases">
        <title>The complete genome sequence of Methanosarcina barkeri CM1.</title>
        <authorList>
            <consortium name="Pastoral Greenhouse Gas Research Consortium"/>
            <person name="Lambie S.C."/>
            <person name="Leahy S.C."/>
            <person name="Kelly W.J."/>
            <person name="Li D."/>
            <person name="Reilly K."/>
            <person name="Attwood G.T."/>
            <person name="Altermann E."/>
        </authorList>
    </citation>
    <scope>NUCLEOTIDE SEQUENCE [LARGE SCALE GENOMIC DNA]</scope>
    <source>
        <strain evidence="3">CM1</strain>
    </source>
</reference>
<protein>
    <submittedName>
        <fullName evidence="2">HNH endonuclease</fullName>
    </submittedName>
</protein>